<reference evidence="2" key="1">
    <citation type="submission" date="2023-06" db="EMBL/GenBank/DDBJ databases">
        <title>Black Yeasts Isolated from many extreme environments.</title>
        <authorList>
            <person name="Coleine C."/>
            <person name="Stajich J.E."/>
            <person name="Selbmann L."/>
        </authorList>
    </citation>
    <scope>NUCLEOTIDE SEQUENCE</scope>
    <source>
        <strain evidence="2">CCFEE 5200</strain>
    </source>
</reference>
<sequence>FLSSRPSTPVPFRPKRSNTLDLEAGSPLSGLRNGVEGAPKSGEETVAKLEAHVEKGERAEQVNGTGEEKGEQVNGTEKENGKVS</sequence>
<gene>
    <name evidence="2" type="primary">LEU4_4</name>
    <name evidence="2" type="ORF">LTR91_025677</name>
</gene>
<organism evidence="2 3">
    <name type="scientific">Friedmanniomyces endolithicus</name>
    <dbReference type="NCBI Taxonomy" id="329885"/>
    <lineage>
        <taxon>Eukaryota</taxon>
        <taxon>Fungi</taxon>
        <taxon>Dikarya</taxon>
        <taxon>Ascomycota</taxon>
        <taxon>Pezizomycotina</taxon>
        <taxon>Dothideomycetes</taxon>
        <taxon>Dothideomycetidae</taxon>
        <taxon>Mycosphaerellales</taxon>
        <taxon>Teratosphaeriaceae</taxon>
        <taxon>Friedmanniomyces</taxon>
    </lineage>
</organism>
<name>A0AAN6GYC0_9PEZI</name>
<evidence type="ECO:0000256" key="1">
    <source>
        <dbReference type="SAM" id="MobiDB-lite"/>
    </source>
</evidence>
<feature type="non-terminal residue" evidence="2">
    <location>
        <position position="1"/>
    </location>
</feature>
<evidence type="ECO:0000313" key="2">
    <source>
        <dbReference type="EMBL" id="KAK0950430.1"/>
    </source>
</evidence>
<protein>
    <submittedName>
        <fullName evidence="2">2-isopropylmalate synthase (Alpha-isopropylmalate synthase) (Alpha-IPM synthetase)</fullName>
        <ecNumber evidence="2">2.3.3.13</ecNumber>
    </submittedName>
</protein>
<keyword evidence="2" id="KW-0808">Transferase</keyword>
<accession>A0AAN6GYC0</accession>
<comment type="caution">
    <text evidence="2">The sequence shown here is derived from an EMBL/GenBank/DDBJ whole genome shotgun (WGS) entry which is preliminary data.</text>
</comment>
<evidence type="ECO:0000313" key="3">
    <source>
        <dbReference type="Proteomes" id="UP001175353"/>
    </source>
</evidence>
<feature type="region of interest" description="Disordered" evidence="1">
    <location>
        <begin position="1"/>
        <end position="84"/>
    </location>
</feature>
<keyword evidence="3" id="KW-1185">Reference proteome</keyword>
<dbReference type="GO" id="GO:0003852">
    <property type="term" value="F:2-isopropylmalate synthase activity"/>
    <property type="evidence" value="ECO:0007669"/>
    <property type="project" value="UniProtKB-EC"/>
</dbReference>
<dbReference type="Proteomes" id="UP001175353">
    <property type="component" value="Unassembled WGS sequence"/>
</dbReference>
<keyword evidence="2" id="KW-0012">Acyltransferase</keyword>
<feature type="compositionally biased region" description="Basic and acidic residues" evidence="1">
    <location>
        <begin position="41"/>
        <end position="84"/>
    </location>
</feature>
<proteinExistence type="predicted"/>
<dbReference type="EC" id="2.3.3.13" evidence="2"/>
<dbReference type="AlphaFoldDB" id="A0AAN6GYC0"/>
<dbReference type="EMBL" id="JAUJLE010000837">
    <property type="protein sequence ID" value="KAK0950430.1"/>
    <property type="molecule type" value="Genomic_DNA"/>
</dbReference>